<dbReference type="PANTHER" id="PTHR42911:SF2">
    <property type="entry name" value="PROHIBITIN FAMILY PROTEIN"/>
    <property type="match status" value="1"/>
</dbReference>
<comment type="caution">
    <text evidence="5">The sequence shown here is derived from an EMBL/GenBank/DDBJ whole genome shotgun (WGS) entry which is preliminary data.</text>
</comment>
<name>A0ABT6F7S7_9BACT</name>
<reference evidence="5 6" key="1">
    <citation type="submission" date="2023-03" db="EMBL/GenBank/DDBJ databases">
        <title>Paludisphaera mucosa sp. nov. a novel planctomycete from northern fen.</title>
        <authorList>
            <person name="Ivanova A."/>
        </authorList>
    </citation>
    <scope>NUCLEOTIDE SEQUENCE [LARGE SCALE GENOMIC DNA]</scope>
    <source>
        <strain evidence="5 6">Pla2</strain>
    </source>
</reference>
<comment type="similarity">
    <text evidence="2 3">Belongs to the band 7/mec-2 family. HflK subfamily.</text>
</comment>
<dbReference type="GO" id="GO:0006508">
    <property type="term" value="P:proteolysis"/>
    <property type="evidence" value="ECO:0007669"/>
    <property type="project" value="UniProtKB-KW"/>
</dbReference>
<proteinExistence type="inferred from homology"/>
<dbReference type="Proteomes" id="UP001216907">
    <property type="component" value="Unassembled WGS sequence"/>
</dbReference>
<accession>A0ABT6F7S7</accession>
<evidence type="ECO:0000313" key="5">
    <source>
        <dbReference type="EMBL" id="MDG3003460.1"/>
    </source>
</evidence>
<feature type="domain" description="Band 7" evidence="4">
    <location>
        <begin position="47"/>
        <end position="239"/>
    </location>
</feature>
<sequence>MESLSFEDMARRRRQGPPSEAWRRYLPFIPWVLGGLVAIFLISDFSYTVEPHEQAVVLRFGAYKATTMPGLHFKIPIVDQVMKVSVEEHGLSLPFSPVGQMGPGRVDSNLLRARQVQTDPDDDETLMLTGDLNTASVEWTVQWRVTEPSNYLFKFPIGADDQAAGELLTYVSRTVMNRLVGDYSFDEMIGPKRGDIAVQARDDSQRILDAYDCGITVTALQMQRVIPPDRVKPSFDRVNASIQLKQKLENEAESTRNKLIPEARANRDKLIREAEGYASRTKAEAQGEIEALLARYHAYQRAPDVTRQRLYIEAMQGLFESVKDKTIIDADLNRALPILNLNEKGGIAK</sequence>
<dbReference type="InterPro" id="IPR010201">
    <property type="entry name" value="HflK"/>
</dbReference>
<dbReference type="InterPro" id="IPR036013">
    <property type="entry name" value="Band_7/SPFH_dom_sf"/>
</dbReference>
<dbReference type="SMART" id="SM00244">
    <property type="entry name" value="PHB"/>
    <property type="match status" value="1"/>
</dbReference>
<dbReference type="RefSeq" id="WP_277859811.1">
    <property type="nucleotide sequence ID" value="NZ_JARRAG010000001.1"/>
</dbReference>
<evidence type="ECO:0000259" key="4">
    <source>
        <dbReference type="SMART" id="SM00244"/>
    </source>
</evidence>
<keyword evidence="3" id="KW-1133">Transmembrane helix</keyword>
<feature type="transmembrane region" description="Helical" evidence="3">
    <location>
        <begin position="21"/>
        <end position="42"/>
    </location>
</feature>
<comment type="subcellular location">
    <subcellularLocation>
        <location evidence="1">Membrane</location>
        <topology evidence="1">Single-pass membrane protein</topology>
    </subcellularLocation>
</comment>
<keyword evidence="6" id="KW-1185">Reference proteome</keyword>
<gene>
    <name evidence="5" type="primary">hflK</name>
    <name evidence="5" type="ORF">PZE19_06760</name>
</gene>
<keyword evidence="5" id="KW-0378">Hydrolase</keyword>
<keyword evidence="3" id="KW-0472">Membrane</keyword>
<dbReference type="Gene3D" id="3.30.479.30">
    <property type="entry name" value="Band 7 domain"/>
    <property type="match status" value="1"/>
</dbReference>
<dbReference type="SUPFAM" id="SSF117892">
    <property type="entry name" value="Band 7/SPFH domain"/>
    <property type="match status" value="1"/>
</dbReference>
<dbReference type="EMBL" id="JARRAG010000001">
    <property type="protein sequence ID" value="MDG3003460.1"/>
    <property type="molecule type" value="Genomic_DNA"/>
</dbReference>
<dbReference type="InterPro" id="IPR001107">
    <property type="entry name" value="Band_7"/>
</dbReference>
<protein>
    <recommendedName>
        <fullName evidence="3">Protein HflK</fullName>
    </recommendedName>
</protein>
<dbReference type="Pfam" id="PF01145">
    <property type="entry name" value="Band_7"/>
    <property type="match status" value="1"/>
</dbReference>
<comment type="subunit">
    <text evidence="3">HflC and HflK may interact to form a multimeric complex.</text>
</comment>
<evidence type="ECO:0000256" key="2">
    <source>
        <dbReference type="ARBA" id="ARBA00006971"/>
    </source>
</evidence>
<keyword evidence="3" id="KW-0812">Transmembrane</keyword>
<evidence type="ECO:0000256" key="1">
    <source>
        <dbReference type="ARBA" id="ARBA00004167"/>
    </source>
</evidence>
<dbReference type="PANTHER" id="PTHR42911">
    <property type="entry name" value="MODULATOR OF FTSH PROTEASE HFLC"/>
    <property type="match status" value="1"/>
</dbReference>
<dbReference type="GO" id="GO:0008233">
    <property type="term" value="F:peptidase activity"/>
    <property type="evidence" value="ECO:0007669"/>
    <property type="project" value="UniProtKB-KW"/>
</dbReference>
<dbReference type="NCBIfam" id="TIGR01933">
    <property type="entry name" value="hflK"/>
    <property type="match status" value="1"/>
</dbReference>
<dbReference type="CDD" id="cd03404">
    <property type="entry name" value="SPFH_HflK"/>
    <property type="match status" value="1"/>
</dbReference>
<evidence type="ECO:0000313" key="6">
    <source>
        <dbReference type="Proteomes" id="UP001216907"/>
    </source>
</evidence>
<comment type="function">
    <text evidence="3">HflC and HflK could encode or regulate a protease.</text>
</comment>
<organism evidence="5 6">
    <name type="scientific">Paludisphaera mucosa</name>
    <dbReference type="NCBI Taxonomy" id="3030827"/>
    <lineage>
        <taxon>Bacteria</taxon>
        <taxon>Pseudomonadati</taxon>
        <taxon>Planctomycetota</taxon>
        <taxon>Planctomycetia</taxon>
        <taxon>Isosphaerales</taxon>
        <taxon>Isosphaeraceae</taxon>
        <taxon>Paludisphaera</taxon>
    </lineage>
</organism>
<evidence type="ECO:0000256" key="3">
    <source>
        <dbReference type="RuleBase" id="RU364113"/>
    </source>
</evidence>
<keyword evidence="5" id="KW-0645">Protease</keyword>